<dbReference type="RefSeq" id="WP_125657336.1">
    <property type="nucleotide sequence ID" value="NZ_AP019308.1"/>
</dbReference>
<reference evidence="1 2" key="1">
    <citation type="submission" date="2018-11" db="EMBL/GenBank/DDBJ databases">
        <title>Complete genome sequence of Paenibacillus baekrokdamisoli strain KCTC 33723.</title>
        <authorList>
            <person name="Kang S.W."/>
            <person name="Lee K.C."/>
            <person name="Kim K.K."/>
            <person name="Kim J.S."/>
            <person name="Kim D.S."/>
            <person name="Ko S.H."/>
            <person name="Yang S.H."/>
            <person name="Lee J.S."/>
        </authorList>
    </citation>
    <scope>NUCLEOTIDE SEQUENCE [LARGE SCALE GENOMIC DNA]</scope>
    <source>
        <strain evidence="1 2">KCTC 33723</strain>
    </source>
</reference>
<organism evidence="1 2">
    <name type="scientific">Paenibacillus baekrokdamisoli</name>
    <dbReference type="NCBI Taxonomy" id="1712516"/>
    <lineage>
        <taxon>Bacteria</taxon>
        <taxon>Bacillati</taxon>
        <taxon>Bacillota</taxon>
        <taxon>Bacilli</taxon>
        <taxon>Bacillales</taxon>
        <taxon>Paenibacillaceae</taxon>
        <taxon>Paenibacillus</taxon>
    </lineage>
</organism>
<dbReference type="Proteomes" id="UP000275368">
    <property type="component" value="Chromosome"/>
</dbReference>
<dbReference type="EMBL" id="AP019308">
    <property type="protein sequence ID" value="BBH21207.1"/>
    <property type="molecule type" value="Genomic_DNA"/>
</dbReference>
<proteinExistence type="predicted"/>
<gene>
    <name evidence="1" type="ORF">Back11_25520</name>
</gene>
<name>A0A3G9IQQ1_9BACL</name>
<sequence length="409" mass="46676">MKRYWISIVLVALIIISMGTFYIQTLTNPLPNFQLMKLEGDEKEASHVILLGSYNYSTGQVVIDENGSTYDSERPYLTKLSPHIIGREQIDKLVSDHRNFMRGKENIAGFYEDKQVLVYSDIRSTYHEILQNYSFGLKVWILDKENNQTKSFELDVPKSSDYLWVNVQDVQLVDNQLKIITQNNKRNKNDSNNRLSLELHICSIDLAEEKLVDDRIAGTDNKLGGSQELQFALVNDTNLIKPNERMVFQLRTNKIKVTSENSYESTTVDNSFVSYDLRTGKEEVIPFPLTEPSNKNNVDYFNTGERLIQTASSSEGIHIQKYNLEGRRSEPEIVLSLKDLQADSISSMNVDTRNLYVLVKKQNAKRMIIVDLGSGKVVYKGSVALKGTTGAEKEHLSKLNVYNLQVLNR</sequence>
<dbReference type="AlphaFoldDB" id="A0A3G9IQQ1"/>
<evidence type="ECO:0000313" key="1">
    <source>
        <dbReference type="EMBL" id="BBH21207.1"/>
    </source>
</evidence>
<accession>A0A3G9IQQ1</accession>
<dbReference type="KEGG" id="pbk:Back11_25520"/>
<keyword evidence="2" id="KW-1185">Reference proteome</keyword>
<dbReference type="OrthoDB" id="2433869at2"/>
<evidence type="ECO:0000313" key="2">
    <source>
        <dbReference type="Proteomes" id="UP000275368"/>
    </source>
</evidence>
<protein>
    <submittedName>
        <fullName evidence="1">Uncharacterized protein</fullName>
    </submittedName>
</protein>